<evidence type="ECO:0000313" key="1">
    <source>
        <dbReference type="EMBL" id="MCL9818952.1"/>
    </source>
</evidence>
<gene>
    <name evidence="1" type="ORF">NCR95_02020</name>
</gene>
<evidence type="ECO:0000313" key="2">
    <source>
        <dbReference type="Proteomes" id="UP001057522"/>
    </source>
</evidence>
<organism evidence="1 2">
    <name type="scientific">Helicobacter colisuis</name>
    <dbReference type="NCBI Taxonomy" id="2949739"/>
    <lineage>
        <taxon>Bacteria</taxon>
        <taxon>Pseudomonadati</taxon>
        <taxon>Campylobacterota</taxon>
        <taxon>Epsilonproteobacteria</taxon>
        <taxon>Campylobacterales</taxon>
        <taxon>Helicobacteraceae</taxon>
        <taxon>Helicobacter</taxon>
    </lineage>
</organism>
<comment type="caution">
    <text evidence="1">The sequence shown here is derived from an EMBL/GenBank/DDBJ whole genome shotgun (WGS) entry which is preliminary data.</text>
</comment>
<dbReference type="EMBL" id="JAMOKX010000001">
    <property type="protein sequence ID" value="MCL9818952.1"/>
    <property type="molecule type" value="Genomic_DNA"/>
</dbReference>
<protein>
    <submittedName>
        <fullName evidence="1">ATP-binding protein</fullName>
    </submittedName>
</protein>
<dbReference type="PANTHER" id="PTHR42935:SF1">
    <property type="entry name" value="SLR0930 PROTEIN"/>
    <property type="match status" value="1"/>
</dbReference>
<dbReference type="RefSeq" id="WP_250603511.1">
    <property type="nucleotide sequence ID" value="NZ_JAMOKX010000001.1"/>
</dbReference>
<dbReference type="Gene3D" id="3.40.50.300">
    <property type="entry name" value="P-loop containing nucleotide triphosphate hydrolases"/>
    <property type="match status" value="1"/>
</dbReference>
<reference evidence="1" key="1">
    <citation type="submission" date="2022-06" db="EMBL/GenBank/DDBJ databases">
        <title>Helicobacter colisuis sp. nov.</title>
        <authorList>
            <person name="Papic B."/>
            <person name="Gruntar I."/>
        </authorList>
    </citation>
    <scope>NUCLEOTIDE SEQUENCE</scope>
    <source>
        <strain evidence="1">11154-15</strain>
    </source>
</reference>
<sequence length="258" mass="30504">MKQFEWDCERHCAAIYRSSGYLHQVYELENYEWEDFYNLQKEIGLLCANTESFLFKGMGVNVLLWGARGCGKSSLIKALLPKYSKAGLRILQIFKQDLKMLPEILDFLRTKDYKFIVFCDDLSFNENDQEYKNLKTILEGSIEKFPQNIRFYITSNRRHLMPEFHSENEIFGFEGNEDKIALFERFPLCIGFYTHGNQEYLEVLQGYFKKLPLELQNPDNWENIRKKALIFASKRGSKNPRIATQFFKLYESGLIDLI</sequence>
<dbReference type="InterPro" id="IPR008533">
    <property type="entry name" value="DUF815"/>
</dbReference>
<dbReference type="Pfam" id="PF05673">
    <property type="entry name" value="DUF815"/>
    <property type="match status" value="1"/>
</dbReference>
<keyword evidence="2" id="KW-1185">Reference proteome</keyword>
<accession>A0ABT0TUJ1</accession>
<dbReference type="GO" id="GO:0005524">
    <property type="term" value="F:ATP binding"/>
    <property type="evidence" value="ECO:0007669"/>
    <property type="project" value="UniProtKB-KW"/>
</dbReference>
<proteinExistence type="predicted"/>
<keyword evidence="1" id="KW-0547">Nucleotide-binding</keyword>
<keyword evidence="1" id="KW-0067">ATP-binding</keyword>
<dbReference type="SUPFAM" id="SSF52540">
    <property type="entry name" value="P-loop containing nucleoside triphosphate hydrolases"/>
    <property type="match status" value="1"/>
</dbReference>
<dbReference type="PANTHER" id="PTHR42935">
    <property type="entry name" value="SLR0930 PROTEIN"/>
    <property type="match status" value="1"/>
</dbReference>
<dbReference type="Proteomes" id="UP001057522">
    <property type="component" value="Unassembled WGS sequence"/>
</dbReference>
<dbReference type="InterPro" id="IPR027417">
    <property type="entry name" value="P-loop_NTPase"/>
</dbReference>
<name>A0ABT0TUJ1_9HELI</name>